<dbReference type="PANTHER" id="PTHR23267">
    <property type="entry name" value="IMMUNOGLOBULIN LIGHT CHAIN"/>
    <property type="match status" value="1"/>
</dbReference>
<dbReference type="Proteomes" id="UP000694401">
    <property type="component" value="Unassembled WGS sequence"/>
</dbReference>
<dbReference type="InterPro" id="IPR007110">
    <property type="entry name" value="Ig-like_dom"/>
</dbReference>
<dbReference type="InterPro" id="IPR036179">
    <property type="entry name" value="Ig-like_dom_sf"/>
</dbReference>
<dbReference type="SMART" id="SM00406">
    <property type="entry name" value="IGv"/>
    <property type="match status" value="1"/>
</dbReference>
<dbReference type="Gene3D" id="2.60.40.10">
    <property type="entry name" value="Immunoglobulins"/>
    <property type="match status" value="1"/>
</dbReference>
<sequence>DRRVASLPSCLGKDKGICPPMVQILPQHPREVTVREGNEITFECNMRGDDMSNYYMYWYRQGPWSAPECIWRGRYTYGEGFQDGFEGSVDESKNRFTLQILAPKPGDAATYYCGADPPWSSSAAK</sequence>
<dbReference type="Ensembl" id="ENSZLMT00000020080.1">
    <property type="protein sequence ID" value="ENSZLMP00000019550.1"/>
    <property type="gene ID" value="ENSZLMG00000013501.1"/>
</dbReference>
<reference evidence="2" key="1">
    <citation type="submission" date="2025-08" db="UniProtKB">
        <authorList>
            <consortium name="Ensembl"/>
        </authorList>
    </citation>
    <scope>IDENTIFICATION</scope>
</reference>
<dbReference type="AlphaFoldDB" id="A0A8D2PUF3"/>
<dbReference type="SUPFAM" id="SSF48726">
    <property type="entry name" value="Immunoglobulin"/>
    <property type="match status" value="1"/>
</dbReference>
<evidence type="ECO:0000259" key="1">
    <source>
        <dbReference type="PROSITE" id="PS50835"/>
    </source>
</evidence>
<evidence type="ECO:0000313" key="3">
    <source>
        <dbReference type="Proteomes" id="UP000694401"/>
    </source>
</evidence>
<protein>
    <recommendedName>
        <fullName evidence="1">Ig-like domain-containing protein</fullName>
    </recommendedName>
</protein>
<dbReference type="InterPro" id="IPR013106">
    <property type="entry name" value="Ig_V-set"/>
</dbReference>
<dbReference type="PROSITE" id="PS50835">
    <property type="entry name" value="IG_LIKE"/>
    <property type="match status" value="1"/>
</dbReference>
<dbReference type="InterPro" id="IPR013783">
    <property type="entry name" value="Ig-like_fold"/>
</dbReference>
<evidence type="ECO:0000313" key="2">
    <source>
        <dbReference type="Ensembl" id="ENSZLMP00000019550.1"/>
    </source>
</evidence>
<keyword evidence="3" id="KW-1185">Reference proteome</keyword>
<reference evidence="2" key="2">
    <citation type="submission" date="2025-09" db="UniProtKB">
        <authorList>
            <consortium name="Ensembl"/>
        </authorList>
    </citation>
    <scope>IDENTIFICATION</scope>
</reference>
<organism evidence="2 3">
    <name type="scientific">Zosterops lateralis melanops</name>
    <dbReference type="NCBI Taxonomy" id="1220523"/>
    <lineage>
        <taxon>Eukaryota</taxon>
        <taxon>Metazoa</taxon>
        <taxon>Chordata</taxon>
        <taxon>Craniata</taxon>
        <taxon>Vertebrata</taxon>
        <taxon>Euteleostomi</taxon>
        <taxon>Archelosauria</taxon>
        <taxon>Archosauria</taxon>
        <taxon>Dinosauria</taxon>
        <taxon>Saurischia</taxon>
        <taxon>Theropoda</taxon>
        <taxon>Coelurosauria</taxon>
        <taxon>Aves</taxon>
        <taxon>Neognathae</taxon>
        <taxon>Neoaves</taxon>
        <taxon>Telluraves</taxon>
        <taxon>Australaves</taxon>
        <taxon>Passeriformes</taxon>
        <taxon>Sylvioidea</taxon>
        <taxon>Zosteropidae</taxon>
        <taxon>Zosterops</taxon>
    </lineage>
</organism>
<proteinExistence type="predicted"/>
<accession>A0A8D2PUF3</accession>
<dbReference type="InterPro" id="IPR050150">
    <property type="entry name" value="IgV_Light_Chain"/>
</dbReference>
<feature type="domain" description="Ig-like" evidence="1">
    <location>
        <begin position="20"/>
        <end position="125"/>
    </location>
</feature>
<dbReference type="SMART" id="SM00409">
    <property type="entry name" value="IG"/>
    <property type="match status" value="1"/>
</dbReference>
<name>A0A8D2PUF3_ZOSLA</name>
<dbReference type="Pfam" id="PF07686">
    <property type="entry name" value="V-set"/>
    <property type="match status" value="1"/>
</dbReference>
<dbReference type="InterPro" id="IPR003599">
    <property type="entry name" value="Ig_sub"/>
</dbReference>